<keyword evidence="3" id="KW-1185">Reference proteome</keyword>
<dbReference type="Proteomes" id="UP000482155">
    <property type="component" value="Unassembled WGS sequence"/>
</dbReference>
<dbReference type="EMBL" id="JAAIVB010000063">
    <property type="protein sequence ID" value="NEX62932.1"/>
    <property type="molecule type" value="Genomic_DNA"/>
</dbReference>
<proteinExistence type="predicted"/>
<organism evidence="2 3">
    <name type="scientific">Noviherbaspirillum galbum</name>
    <dbReference type="NCBI Taxonomy" id="2709383"/>
    <lineage>
        <taxon>Bacteria</taxon>
        <taxon>Pseudomonadati</taxon>
        <taxon>Pseudomonadota</taxon>
        <taxon>Betaproteobacteria</taxon>
        <taxon>Burkholderiales</taxon>
        <taxon>Oxalobacteraceae</taxon>
        <taxon>Noviherbaspirillum</taxon>
    </lineage>
</organism>
<dbReference type="Gene3D" id="2.30.30.40">
    <property type="entry name" value="SH3 Domains"/>
    <property type="match status" value="1"/>
</dbReference>
<gene>
    <name evidence="2" type="ORF">G3574_17765</name>
</gene>
<dbReference type="AlphaFoldDB" id="A0A6B3SWX3"/>
<keyword evidence="1" id="KW-0732">Signal</keyword>
<protein>
    <recommendedName>
        <fullName evidence="4">SH3 domain-containing protein</fullName>
    </recommendedName>
</protein>
<dbReference type="RefSeq" id="WP_163966116.1">
    <property type="nucleotide sequence ID" value="NZ_JAAIVB010000063.1"/>
</dbReference>
<feature type="chain" id="PRO_5025378457" description="SH3 domain-containing protein" evidence="1">
    <location>
        <begin position="21"/>
        <end position="181"/>
    </location>
</feature>
<evidence type="ECO:0000313" key="3">
    <source>
        <dbReference type="Proteomes" id="UP000482155"/>
    </source>
</evidence>
<sequence length="181" mass="19130">MRRAPIWVMTLALAAGLAQAESAVTTRAAELQSLGQADSDIVARLPENTRVEVMARQGAWRQVKTGAGQSGWVRMLSLRPENAIAAPAPAGGASGAMNAINGLLTAGRTSNTATVTTGVRGLSEEDLQRAQANPAEFEKLQRFGTDRNAAQDFAQRSRLTPARVDYLGEPAQSGLRKMEGG</sequence>
<evidence type="ECO:0000313" key="2">
    <source>
        <dbReference type="EMBL" id="NEX62932.1"/>
    </source>
</evidence>
<comment type="caution">
    <text evidence="2">The sequence shown here is derived from an EMBL/GenBank/DDBJ whole genome shotgun (WGS) entry which is preliminary data.</text>
</comment>
<accession>A0A6B3SWX3</accession>
<feature type="signal peptide" evidence="1">
    <location>
        <begin position="1"/>
        <end position="20"/>
    </location>
</feature>
<name>A0A6B3SWX3_9BURK</name>
<evidence type="ECO:0008006" key="4">
    <source>
        <dbReference type="Google" id="ProtNLM"/>
    </source>
</evidence>
<reference evidence="2 3" key="1">
    <citation type="submission" date="2020-02" db="EMBL/GenBank/DDBJ databases">
        <authorList>
            <person name="Kim M.K."/>
        </authorList>
    </citation>
    <scope>NUCLEOTIDE SEQUENCE [LARGE SCALE GENOMIC DNA]</scope>
    <source>
        <strain evidence="2 3">17J57-3</strain>
    </source>
</reference>
<evidence type="ECO:0000256" key="1">
    <source>
        <dbReference type="SAM" id="SignalP"/>
    </source>
</evidence>